<dbReference type="HOGENOM" id="CLU_2734233_0_0_4"/>
<evidence type="ECO:0000313" key="2">
    <source>
        <dbReference type="Proteomes" id="UP000001235"/>
    </source>
</evidence>
<dbReference type="EMBL" id="CP002159">
    <property type="protein sequence ID" value="ADL54903.1"/>
    <property type="molecule type" value="Genomic_DNA"/>
</dbReference>
<protein>
    <submittedName>
        <fullName evidence="1">Uncharacterized protein</fullName>
    </submittedName>
</protein>
<sequence length="71" mass="7876">MSGRVKSIVAKHSARRIARQTFPPNVAKRSSCNYMIILKPNVPFLSANRSDCMYLDGFAGCVLPREFSLSA</sequence>
<name>D9SEC7_GALCS</name>
<dbReference type="AlphaFoldDB" id="D9SEC7"/>
<dbReference type="STRING" id="395494.Galf_0871"/>
<keyword evidence="2" id="KW-1185">Reference proteome</keyword>
<dbReference type="KEGG" id="gca:Galf_0871"/>
<reference evidence="1 2" key="1">
    <citation type="submission" date="2010-08" db="EMBL/GenBank/DDBJ databases">
        <title>Complete sequence of Gallionella capsiferriformans ES-2.</title>
        <authorList>
            <consortium name="US DOE Joint Genome Institute"/>
            <person name="Lucas S."/>
            <person name="Copeland A."/>
            <person name="Lapidus A."/>
            <person name="Cheng J.-F."/>
            <person name="Bruce D."/>
            <person name="Goodwin L."/>
            <person name="Pitluck S."/>
            <person name="Chertkov O."/>
            <person name="Davenport K.W."/>
            <person name="Detter J.C."/>
            <person name="Han C."/>
            <person name="Tapia R."/>
            <person name="Land M."/>
            <person name="Hauser L."/>
            <person name="Chang Y.-J."/>
            <person name="Jeffries C."/>
            <person name="Kyrpides N."/>
            <person name="Ivanova N."/>
            <person name="Mikhailova N."/>
            <person name="Shelobolina E.S."/>
            <person name="Picardal F."/>
            <person name="Roden E."/>
            <person name="Emerson D."/>
            <person name="Woyke T."/>
        </authorList>
    </citation>
    <scope>NUCLEOTIDE SEQUENCE [LARGE SCALE GENOMIC DNA]</scope>
    <source>
        <strain evidence="1 2">ES-2</strain>
    </source>
</reference>
<dbReference type="Proteomes" id="UP000001235">
    <property type="component" value="Chromosome"/>
</dbReference>
<organism evidence="1 2">
    <name type="scientific">Gallionella capsiferriformans (strain ES-2)</name>
    <name type="common">Gallionella ferruginea capsiferriformans (strain ES-2)</name>
    <dbReference type="NCBI Taxonomy" id="395494"/>
    <lineage>
        <taxon>Bacteria</taxon>
        <taxon>Pseudomonadati</taxon>
        <taxon>Pseudomonadota</taxon>
        <taxon>Betaproteobacteria</taxon>
        <taxon>Nitrosomonadales</taxon>
        <taxon>Gallionellaceae</taxon>
        <taxon>Gallionella</taxon>
    </lineage>
</organism>
<evidence type="ECO:0000313" key="1">
    <source>
        <dbReference type="EMBL" id="ADL54903.1"/>
    </source>
</evidence>
<accession>D9SEC7</accession>
<proteinExistence type="predicted"/>
<gene>
    <name evidence="1" type="ordered locus">Galf_0871</name>
</gene>